<protein>
    <recommendedName>
        <fullName evidence="4">Lipid II isoglutaminyl synthase (glutamine-hydrolyzing) subunit MurT</fullName>
        <ecNumber evidence="4">6.3.5.13</ecNumber>
    </recommendedName>
</protein>
<dbReference type="Proteomes" id="UP000177876">
    <property type="component" value="Unassembled WGS sequence"/>
</dbReference>
<comment type="catalytic activity">
    <reaction evidence="4">
        <text>beta-D-GlcNAc-(1-&gt;4)-Mur2Ac(oyl-L-Ala-gamma-D-Glu-L-Lys-D-Ala-D-Ala)-di-trans,octa-cis-undecaprenyl diphosphate + L-glutamine + ATP + H2O = beta-D-GlcNAc-(1-&gt;4)-Mur2Ac(oyl-L-Ala-D-isoglutaminyl-L-Lys-D-Ala-D-Ala)-di-trans,octa-cis-undecaprenyl diphosphate + L-glutamate + ADP + phosphate + H(+)</text>
        <dbReference type="Rhea" id="RHEA:57928"/>
        <dbReference type="ChEBI" id="CHEBI:15377"/>
        <dbReference type="ChEBI" id="CHEBI:15378"/>
        <dbReference type="ChEBI" id="CHEBI:29985"/>
        <dbReference type="ChEBI" id="CHEBI:30616"/>
        <dbReference type="ChEBI" id="CHEBI:43474"/>
        <dbReference type="ChEBI" id="CHEBI:58359"/>
        <dbReference type="ChEBI" id="CHEBI:60033"/>
        <dbReference type="ChEBI" id="CHEBI:62233"/>
        <dbReference type="ChEBI" id="CHEBI:456216"/>
        <dbReference type="EC" id="6.3.5.13"/>
    </reaction>
</comment>
<comment type="similarity">
    <text evidence="4">Belongs to the MurCDEF family. MurT subfamily.</text>
</comment>
<comment type="caution">
    <text evidence="7">The sequence shown here is derived from an EMBL/GenBank/DDBJ whole genome shotgun (WGS) entry which is preliminary data.</text>
</comment>
<sequence length="463" mass="49479">MKVSLSVAVATGKILTALSRRLGFGAGSNFPGKVILRMRPEAPEEIASRLTGGCVLVSGTNGKTTTSNLLAGMLRASGLQPVHNKVGANLMTGITASLAQASDRRGKPRGDIGLFEVDEATLPAAIKRLTPRMVILTNLFRDQLDRYGELESLSRKIDAGLKGLSGGSCILLNADDPLVASLGGESTARKYFYGIESEDIGEIGLRHAADSKNCRSCGEKLSFSAHFFGHMGKYSCPNCGLERPAVDFAATRVELKGTAGSRLDISTPLWNLALNLGLPGLYNVQNLLAAVGGAELLGLDDHNIEAGVEGYSTAFGRGERIPIAGRTLFLVLSKNPTGFNEVIRTLGTEGRDLPIVAALNDRIADGRDVSWIWDVDFEELAPLARFIIASGTRAPDMALRMKYAGLDAARLTVEGNLKKALDKAIERSHEGETIYALTTYTATLDMRRLLTKIGVAAGYWEAN</sequence>
<comment type="catalytic activity">
    <reaction evidence="4">
        <text>beta-D-GlcNAc-(1-&gt;4)-Mur2Ac(oyl-L-Ala-gamma-D-O-P-Glu-L-Lys-D-Ala-D-Ala)-di-trans,octa-cis-undecaprenyl diphosphate + NH4(+) = beta-D-GlcNAc-(1-&gt;4)-Mur2Ac(oyl-L-Ala-D-isoglutaminyl-L-Lys-D-Ala-D-Ala)-di-trans,octa-cis-undecaprenyl diphosphate + phosphate + H(+)</text>
        <dbReference type="Rhea" id="RHEA:57932"/>
        <dbReference type="ChEBI" id="CHEBI:15378"/>
        <dbReference type="ChEBI" id="CHEBI:28938"/>
        <dbReference type="ChEBI" id="CHEBI:43474"/>
        <dbReference type="ChEBI" id="CHEBI:62233"/>
        <dbReference type="ChEBI" id="CHEBI:143132"/>
    </reaction>
</comment>
<dbReference type="GO" id="GO:0140282">
    <property type="term" value="F:carbon-nitrogen ligase activity on lipid II"/>
    <property type="evidence" value="ECO:0007669"/>
    <property type="project" value="UniProtKB-UniRule"/>
</dbReference>
<dbReference type="PANTHER" id="PTHR23135:SF7">
    <property type="entry name" value="LIPID II ISOGLUTAMINYL SYNTHASE (GLUTAMINE-HYDROLYZING) SUBUNIT MURT"/>
    <property type="match status" value="1"/>
</dbReference>
<evidence type="ECO:0000256" key="1">
    <source>
        <dbReference type="ARBA" id="ARBA00022598"/>
    </source>
</evidence>
<keyword evidence="4" id="KW-0862">Zinc</keyword>
<comment type="subunit">
    <text evidence="4">Forms a heterodimer with GatD.</text>
</comment>
<feature type="binding site" evidence="4">
    <location>
        <position position="217"/>
    </location>
    <ligand>
        <name>Zn(2+)</name>
        <dbReference type="ChEBI" id="CHEBI:29105"/>
    </ligand>
</feature>
<dbReference type="EMBL" id="MELK01000047">
    <property type="protein sequence ID" value="OFW56287.1"/>
    <property type="molecule type" value="Genomic_DNA"/>
</dbReference>
<dbReference type="HAMAP" id="MF_02214">
    <property type="entry name" value="Lipid_II_synth_MurT"/>
    <property type="match status" value="1"/>
</dbReference>
<evidence type="ECO:0000256" key="4">
    <source>
        <dbReference type="HAMAP-Rule" id="MF_02214"/>
    </source>
</evidence>
<dbReference type="SUPFAM" id="SSF53623">
    <property type="entry name" value="MurD-like peptide ligases, catalytic domain"/>
    <property type="match status" value="1"/>
</dbReference>
<accession>A0A1F2WHE3</accession>
<dbReference type="InterPro" id="IPR018109">
    <property type="entry name" value="Folylpolyglutamate_synth_CS"/>
</dbReference>
<dbReference type="Pfam" id="PF08245">
    <property type="entry name" value="Mur_ligase_M"/>
    <property type="match status" value="1"/>
</dbReference>
<dbReference type="GO" id="GO:0005524">
    <property type="term" value="F:ATP binding"/>
    <property type="evidence" value="ECO:0007669"/>
    <property type="project" value="UniProtKB-UniRule"/>
</dbReference>
<name>A0A1F2WHE3_9ACTN</name>
<dbReference type="InterPro" id="IPR013564">
    <property type="entry name" value="MurT_C"/>
</dbReference>
<feature type="active site" evidence="4">
    <location>
        <position position="368"/>
    </location>
</feature>
<dbReference type="GO" id="GO:0071555">
    <property type="term" value="P:cell wall organization"/>
    <property type="evidence" value="ECO:0007669"/>
    <property type="project" value="UniProtKB-KW"/>
</dbReference>
<feature type="domain" description="Lipid II isoglutaminyl synthase (glutamine-hydrolyzing) subunit MurT C-terminal" evidence="6">
    <location>
        <begin position="332"/>
        <end position="442"/>
    </location>
</feature>
<dbReference type="GO" id="GO:0008360">
    <property type="term" value="P:regulation of cell shape"/>
    <property type="evidence" value="ECO:0007669"/>
    <property type="project" value="UniProtKB-KW"/>
</dbReference>
<evidence type="ECO:0000259" key="6">
    <source>
        <dbReference type="Pfam" id="PF08353"/>
    </source>
</evidence>
<feature type="binding site" evidence="4">
    <location>
        <position position="236"/>
    </location>
    <ligand>
        <name>Zn(2+)</name>
        <dbReference type="ChEBI" id="CHEBI:29105"/>
    </ligand>
</feature>
<dbReference type="UniPathway" id="UPA00219"/>
<comment type="pathway">
    <text evidence="4">Cell wall biogenesis; peptidoglycan biosynthesis.</text>
</comment>
<reference evidence="7 8" key="1">
    <citation type="journal article" date="2016" name="Nat. Commun.">
        <title>Thousands of microbial genomes shed light on interconnected biogeochemical processes in an aquifer system.</title>
        <authorList>
            <person name="Anantharaman K."/>
            <person name="Brown C.T."/>
            <person name="Hug L.A."/>
            <person name="Sharon I."/>
            <person name="Castelle C.J."/>
            <person name="Probst A.J."/>
            <person name="Thomas B.C."/>
            <person name="Singh A."/>
            <person name="Wilkins M.J."/>
            <person name="Karaoz U."/>
            <person name="Brodie E.L."/>
            <person name="Williams K.H."/>
            <person name="Hubbard S.S."/>
            <person name="Banfield J.F."/>
        </authorList>
    </citation>
    <scope>NUCLEOTIDE SEQUENCE [LARGE SCALE GENOMIC DNA]</scope>
</reference>
<dbReference type="InterPro" id="IPR036565">
    <property type="entry name" value="Mur-like_cat_sf"/>
</dbReference>
<evidence type="ECO:0000256" key="2">
    <source>
        <dbReference type="ARBA" id="ARBA00022741"/>
    </source>
</evidence>
<keyword evidence="4" id="KW-0133">Cell shape</keyword>
<keyword evidence="4" id="KW-0961">Cell wall biogenesis/degradation</keyword>
<keyword evidence="2 4" id="KW-0547">Nucleotide-binding</keyword>
<feature type="domain" description="Mur ligase central" evidence="5">
    <location>
        <begin position="57"/>
        <end position="292"/>
    </location>
</feature>
<dbReference type="InterPro" id="IPR043703">
    <property type="entry name" value="Lipid_II_synth_MurT"/>
</dbReference>
<dbReference type="PANTHER" id="PTHR23135">
    <property type="entry name" value="MUR LIGASE FAMILY MEMBER"/>
    <property type="match status" value="1"/>
</dbReference>
<dbReference type="GO" id="GO:0008270">
    <property type="term" value="F:zinc ion binding"/>
    <property type="evidence" value="ECO:0007669"/>
    <property type="project" value="UniProtKB-UniRule"/>
</dbReference>
<comment type="function">
    <text evidence="4">The lipid II isoglutaminyl synthase complex catalyzes the formation of alpha-D-isoglutamine in the cell wall lipid II stem peptide. The MurT subunit catalyzes the ATP-dependent amidation of D-glutamate residue of lipid II, converting it to an isoglutamine residue.</text>
</comment>
<evidence type="ECO:0000313" key="8">
    <source>
        <dbReference type="Proteomes" id="UP000177876"/>
    </source>
</evidence>
<comment type="catalytic activity">
    <reaction evidence="4">
        <text>beta-D-GlcNAc-(1-&gt;4)-Mur2Ac(oyl-L-Ala-gamma-D-Glu-L-Lys-D-Ala-D-Ala)-di-trans,octa-cis-undecaprenyl diphosphate + ATP = beta-D-GlcNAc-(1-&gt;4)-Mur2Ac(oyl-L-Ala-gamma-D-O-P-Glu-L-Lys-D-Ala-D-Ala)-di-trans,octa-cis-undecaprenyl diphosphate + ADP</text>
        <dbReference type="Rhea" id="RHEA:59488"/>
        <dbReference type="ChEBI" id="CHEBI:30616"/>
        <dbReference type="ChEBI" id="CHEBI:60033"/>
        <dbReference type="ChEBI" id="CHEBI:143132"/>
        <dbReference type="ChEBI" id="CHEBI:456216"/>
    </reaction>
</comment>
<keyword evidence="1 4" id="KW-0436">Ligase</keyword>
<dbReference type="Gene3D" id="3.40.1190.10">
    <property type="entry name" value="Mur-like, catalytic domain"/>
    <property type="match status" value="1"/>
</dbReference>
<dbReference type="PROSITE" id="PS01011">
    <property type="entry name" value="FOLYLPOLYGLU_SYNT_1"/>
    <property type="match status" value="1"/>
</dbReference>
<evidence type="ECO:0000256" key="3">
    <source>
        <dbReference type="ARBA" id="ARBA00022840"/>
    </source>
</evidence>
<dbReference type="EC" id="6.3.5.13" evidence="4"/>
<dbReference type="InterPro" id="IPR013221">
    <property type="entry name" value="Mur_ligase_cen"/>
</dbReference>
<keyword evidence="4" id="KW-0573">Peptidoglycan synthesis</keyword>
<dbReference type="Pfam" id="PF08353">
    <property type="entry name" value="MurT_C"/>
    <property type="match status" value="1"/>
</dbReference>
<evidence type="ECO:0000259" key="5">
    <source>
        <dbReference type="Pfam" id="PF08245"/>
    </source>
</evidence>
<keyword evidence="4" id="KW-0479">Metal-binding</keyword>
<dbReference type="STRING" id="1797197.A2Y75_03520"/>
<dbReference type="GO" id="GO:0009252">
    <property type="term" value="P:peptidoglycan biosynthetic process"/>
    <property type="evidence" value="ECO:0007669"/>
    <property type="project" value="UniProtKB-UniRule"/>
</dbReference>
<keyword evidence="3 4" id="KW-0067">ATP-binding</keyword>
<gene>
    <name evidence="4" type="primary">murT</name>
    <name evidence="7" type="ORF">A2Y75_03520</name>
</gene>
<feature type="binding site" evidence="4">
    <location>
        <position position="214"/>
    </location>
    <ligand>
        <name>Zn(2+)</name>
        <dbReference type="ChEBI" id="CHEBI:29105"/>
    </ligand>
</feature>
<evidence type="ECO:0000313" key="7">
    <source>
        <dbReference type="EMBL" id="OFW56287.1"/>
    </source>
</evidence>
<dbReference type="AlphaFoldDB" id="A0A1F2WHE3"/>
<feature type="binding site" evidence="4">
    <location>
        <position position="239"/>
    </location>
    <ligand>
        <name>Zn(2+)</name>
        <dbReference type="ChEBI" id="CHEBI:29105"/>
    </ligand>
</feature>
<proteinExistence type="inferred from homology"/>
<dbReference type="GO" id="GO:0004326">
    <property type="term" value="F:tetrahydrofolylpolyglutamate synthase activity"/>
    <property type="evidence" value="ECO:0007669"/>
    <property type="project" value="InterPro"/>
</dbReference>
<organism evidence="7 8">
    <name type="scientific">Candidatus Solincola sediminis</name>
    <dbReference type="NCBI Taxonomy" id="1797199"/>
    <lineage>
        <taxon>Bacteria</taxon>
        <taxon>Bacillati</taxon>
        <taxon>Actinomycetota</taxon>
        <taxon>Candidatus Geothermincolia</taxon>
        <taxon>Candidatus Geothermincolales</taxon>
        <taxon>Candidatus Geothermincolaceae</taxon>
        <taxon>Candidatus Solincola</taxon>
    </lineage>
</organism>